<organism evidence="1">
    <name type="scientific">marine sediment metagenome</name>
    <dbReference type="NCBI Taxonomy" id="412755"/>
    <lineage>
        <taxon>unclassified sequences</taxon>
        <taxon>metagenomes</taxon>
        <taxon>ecological metagenomes</taxon>
    </lineage>
</organism>
<name>X1US68_9ZZZZ</name>
<proteinExistence type="predicted"/>
<feature type="non-terminal residue" evidence="1">
    <location>
        <position position="136"/>
    </location>
</feature>
<dbReference type="AlphaFoldDB" id="X1US68"/>
<sequence>MPMRKLKNIIISILTISYLVVVLGLIDDKSHNLPCKLIRVNILDSLEQGFVTGEDILSVIQDRQKKILGYPVGGINTDKMENLLNAIPSIKSAEIYKTIDGALNINVVQRKPILRIFYRNRQNYYIDSEGEIIPLS</sequence>
<accession>X1US68</accession>
<dbReference type="EMBL" id="BARW01033902">
    <property type="protein sequence ID" value="GAJ02736.1"/>
    <property type="molecule type" value="Genomic_DNA"/>
</dbReference>
<gene>
    <name evidence="1" type="ORF">S12H4_53285</name>
</gene>
<protein>
    <recommendedName>
        <fullName evidence="2">POTRA domain-containing protein</fullName>
    </recommendedName>
</protein>
<comment type="caution">
    <text evidence="1">The sequence shown here is derived from an EMBL/GenBank/DDBJ whole genome shotgun (WGS) entry which is preliminary data.</text>
</comment>
<evidence type="ECO:0000313" key="1">
    <source>
        <dbReference type="EMBL" id="GAJ02736.1"/>
    </source>
</evidence>
<reference evidence="1" key="1">
    <citation type="journal article" date="2014" name="Front. Microbiol.">
        <title>High frequency of phylogenetically diverse reductive dehalogenase-homologous genes in deep subseafloor sedimentary metagenomes.</title>
        <authorList>
            <person name="Kawai M."/>
            <person name="Futagami T."/>
            <person name="Toyoda A."/>
            <person name="Takaki Y."/>
            <person name="Nishi S."/>
            <person name="Hori S."/>
            <person name="Arai W."/>
            <person name="Tsubouchi T."/>
            <person name="Morono Y."/>
            <person name="Uchiyama I."/>
            <person name="Ito T."/>
            <person name="Fujiyama A."/>
            <person name="Inagaki F."/>
            <person name="Takami H."/>
        </authorList>
    </citation>
    <scope>NUCLEOTIDE SEQUENCE</scope>
    <source>
        <strain evidence="1">Expedition CK06-06</strain>
    </source>
</reference>
<evidence type="ECO:0008006" key="2">
    <source>
        <dbReference type="Google" id="ProtNLM"/>
    </source>
</evidence>